<dbReference type="Proteomes" id="UP000292347">
    <property type="component" value="Unassembled WGS sequence"/>
</dbReference>
<dbReference type="Gene3D" id="3.30.1920.10">
    <property type="entry name" value="Baseplate protein-like domains - 2 layer sandwich fold"/>
    <property type="match status" value="1"/>
</dbReference>
<evidence type="ECO:0000313" key="2">
    <source>
        <dbReference type="Proteomes" id="UP000292347"/>
    </source>
</evidence>
<keyword evidence="2" id="KW-1185">Reference proteome</keyword>
<dbReference type="InterPro" id="IPR023399">
    <property type="entry name" value="Baseplate-like_2-layer_sand"/>
</dbReference>
<dbReference type="Gene3D" id="3.55.50.10">
    <property type="entry name" value="Baseplate protein-like domains"/>
    <property type="match status" value="1"/>
</dbReference>
<reference evidence="1 2" key="1">
    <citation type="submission" date="2019-01" db="EMBL/GenBank/DDBJ databases">
        <title>Sphingomonas mucosissima sp. nov. and Sphingomonas desiccabilis sp. nov., from biological soil crusts in the Colorado Plateau, USA.</title>
        <authorList>
            <person name="Zhu D."/>
        </authorList>
    </citation>
    <scope>NUCLEOTIDE SEQUENCE [LARGE SCALE GENOMIC DNA]</scope>
    <source>
        <strain evidence="1 2">CP1D</strain>
    </source>
</reference>
<dbReference type="Gene3D" id="2.30.300.10">
    <property type="entry name" value="Baseplate protein-like domain - beta roll fold"/>
    <property type="match status" value="1"/>
</dbReference>
<dbReference type="RefSeq" id="WP_129340934.1">
    <property type="nucleotide sequence ID" value="NZ_JACIDD010000001.1"/>
</dbReference>
<accession>A0A4Q2J0I1</accession>
<comment type="caution">
    <text evidence="1">The sequence shown here is derived from an EMBL/GenBank/DDBJ whole genome shotgun (WGS) entry which is preliminary data.</text>
</comment>
<protein>
    <submittedName>
        <fullName evidence="1">Phage late control D family protein</fullName>
    </submittedName>
</protein>
<gene>
    <name evidence="1" type="ORF">EO081_05855</name>
</gene>
<dbReference type="SUPFAM" id="SSF69279">
    <property type="entry name" value="Phage tail proteins"/>
    <property type="match status" value="1"/>
</dbReference>
<sequence>MIANIPDYRVEVDGVDITPRLRDRVPANRNRPRLISLGITDKRGNEADQLDLVLDDSDGAFNLPRTGAVIRVQLGWKQGSDVTVGLVDKGTFIVDEVSHTGPPDVITVRARAADFTGAMRVRRERSWRGTTLGAIVADVARAHGLTPRCAPALASIAVTTKAQSRESDLAFLRRLGRDHDAAATIKRGNLVLAPLGKAATISGVNLPARTIHRRDGDRHDYQVQKQEEVTGVTASWHDRAAAKKKTVTVGNADGARKLSRTYANEADAQAAATAESSRAARQPRTLALNLALGRADMKPEQPVTVVGFKPVIDAERWVVSEVSHALGDRGFQTQVKLEISYR</sequence>
<name>A0A4Q2J0I1_9SPHN</name>
<evidence type="ECO:0000313" key="1">
    <source>
        <dbReference type="EMBL" id="RXZ35160.1"/>
    </source>
</evidence>
<proteinExistence type="predicted"/>
<dbReference type="OrthoDB" id="4070623at2"/>
<dbReference type="EMBL" id="SDPT01000001">
    <property type="protein sequence ID" value="RXZ35160.1"/>
    <property type="molecule type" value="Genomic_DNA"/>
</dbReference>
<organism evidence="1 2">
    <name type="scientific">Sphingomonas desiccabilis</name>
    <dbReference type="NCBI Taxonomy" id="429134"/>
    <lineage>
        <taxon>Bacteria</taxon>
        <taxon>Pseudomonadati</taxon>
        <taxon>Pseudomonadota</taxon>
        <taxon>Alphaproteobacteria</taxon>
        <taxon>Sphingomonadales</taxon>
        <taxon>Sphingomonadaceae</taxon>
        <taxon>Sphingomonas</taxon>
    </lineage>
</organism>
<dbReference type="Pfam" id="PF05954">
    <property type="entry name" value="Phage_GPD"/>
    <property type="match status" value="1"/>
</dbReference>
<dbReference type="AlphaFoldDB" id="A0A4Q2J0I1"/>